<reference evidence="5 6" key="1">
    <citation type="submission" date="2024-04" db="EMBL/GenBank/DDBJ databases">
        <title>Tritrichomonas musculus Genome.</title>
        <authorList>
            <person name="Alves-Ferreira E."/>
            <person name="Grigg M."/>
            <person name="Lorenzi H."/>
            <person name="Galac M."/>
        </authorList>
    </citation>
    <scope>NUCLEOTIDE SEQUENCE [LARGE SCALE GENOMIC DNA]</scope>
    <source>
        <strain evidence="5 6">EAF2021</strain>
    </source>
</reference>
<evidence type="ECO:0000256" key="2">
    <source>
        <dbReference type="ARBA" id="ARBA00023043"/>
    </source>
</evidence>
<dbReference type="EMBL" id="JAPFFF010000018">
    <property type="protein sequence ID" value="KAK8860374.1"/>
    <property type="molecule type" value="Genomic_DNA"/>
</dbReference>
<organism evidence="5 6">
    <name type="scientific">Tritrichomonas musculus</name>
    <dbReference type="NCBI Taxonomy" id="1915356"/>
    <lineage>
        <taxon>Eukaryota</taxon>
        <taxon>Metamonada</taxon>
        <taxon>Parabasalia</taxon>
        <taxon>Tritrichomonadida</taxon>
        <taxon>Tritrichomonadidae</taxon>
        <taxon>Tritrichomonas</taxon>
    </lineage>
</organism>
<dbReference type="InterPro" id="IPR036770">
    <property type="entry name" value="Ankyrin_rpt-contain_sf"/>
</dbReference>
<accession>A0ABR2ICK3</accession>
<protein>
    <recommendedName>
        <fullName evidence="7">DUF3447 domain-containing protein</fullName>
    </recommendedName>
</protein>
<dbReference type="PANTHER" id="PTHR24198:SF165">
    <property type="entry name" value="ANKYRIN REPEAT-CONTAINING PROTEIN-RELATED"/>
    <property type="match status" value="1"/>
</dbReference>
<dbReference type="Proteomes" id="UP001470230">
    <property type="component" value="Unassembled WGS sequence"/>
</dbReference>
<evidence type="ECO:0000313" key="6">
    <source>
        <dbReference type="Proteomes" id="UP001470230"/>
    </source>
</evidence>
<comment type="caution">
    <text evidence="5">The sequence shown here is derived from an EMBL/GenBank/DDBJ whole genome shotgun (WGS) entry which is preliminary data.</text>
</comment>
<name>A0ABR2ICK3_9EUKA</name>
<evidence type="ECO:0008006" key="7">
    <source>
        <dbReference type="Google" id="ProtNLM"/>
    </source>
</evidence>
<dbReference type="SMART" id="SM00248">
    <property type="entry name" value="ANK"/>
    <property type="match status" value="5"/>
</dbReference>
<dbReference type="Pfam" id="PF12796">
    <property type="entry name" value="Ank_2"/>
    <property type="match status" value="2"/>
</dbReference>
<dbReference type="PANTHER" id="PTHR24198">
    <property type="entry name" value="ANKYRIN REPEAT AND PROTEIN KINASE DOMAIN-CONTAINING PROTEIN"/>
    <property type="match status" value="1"/>
</dbReference>
<sequence length="719" mass="83531">MDEDFSSDEEEISQLEQLQFMLMNINSDFLFETKCFIQSHFSDTSEKCRQLAYQLLLPVKFHSKSFSLIIQLILNLLDSSSINDSLYELPKFLLSAISQEITSDNIIPYQNSIQAFLYQCYEAHIFDINDIISILKVCHDNFSLFNESICSLFCWFAPEIEDSDISFFSDCFESFHFHLQYTEEKSVYKIILNNFEQLRENNWFLFKQSRESYESTDPIYQAIRTDDVDRLQTLIFNTHSGSQSYEYDIDKEFEIPPFEPSWMLRFKPTGMQVAAFFGSIRCFKFYILHNANPQKRAGSIGCFGGSDGFDGMPLTYFSIAGGNAEIIHLTEQIGCNFYSDVLFSSIIFHRYQIFEWLIDTKQCDYHVCDLNGDSIYHLAVLTDNLKVLKFLREKEELVNEVDEFKMSLIHYAAKYGSFAVLDFMLNEPNIITKSDNDDNATFLTDEENQKKSDKNQFDANAKDNEMMTPLHYAVKYRRYEAVAILLAHQKINVNAKNLNGWTPLHFAVGSQNVEIVKLLLEKKGIDPNIKNKSLVSPSLMATQMHLDEIKKLFIQHSTLRPQTTPGMLRKRPLTGFSNNNTNDGYYNSRNHQKENSRISYDINNRRPCTVSSICSDRRIRPSTTMRSTYQRDSNGIQVGRISKSVSNDINMNENIRRPKEVVVRFELQKRNEKPKLRFPIQQQQNHLQNLKYGNEKRISRTAAGSRKQITKFSTTPNLP</sequence>
<dbReference type="SUPFAM" id="SSF48403">
    <property type="entry name" value="Ankyrin repeat"/>
    <property type="match status" value="1"/>
</dbReference>
<feature type="compositionally biased region" description="Polar residues" evidence="4">
    <location>
        <begin position="575"/>
        <end position="589"/>
    </location>
</feature>
<gene>
    <name evidence="5" type="ORF">M9Y10_012038</name>
</gene>
<feature type="region of interest" description="Disordered" evidence="4">
    <location>
        <begin position="563"/>
        <end position="599"/>
    </location>
</feature>
<dbReference type="InterPro" id="IPR002110">
    <property type="entry name" value="Ankyrin_rpt"/>
</dbReference>
<keyword evidence="6" id="KW-1185">Reference proteome</keyword>
<dbReference type="PROSITE" id="PS50297">
    <property type="entry name" value="ANK_REP_REGION"/>
    <property type="match status" value="1"/>
</dbReference>
<feature type="repeat" description="ANK" evidence="3">
    <location>
        <begin position="465"/>
        <end position="498"/>
    </location>
</feature>
<dbReference type="Gene3D" id="1.25.40.20">
    <property type="entry name" value="Ankyrin repeat-containing domain"/>
    <property type="match status" value="3"/>
</dbReference>
<keyword evidence="1" id="KW-0677">Repeat</keyword>
<feature type="repeat" description="ANK" evidence="3">
    <location>
        <begin position="499"/>
        <end position="532"/>
    </location>
</feature>
<evidence type="ECO:0000313" key="5">
    <source>
        <dbReference type="EMBL" id="KAK8860374.1"/>
    </source>
</evidence>
<evidence type="ECO:0000256" key="3">
    <source>
        <dbReference type="PROSITE-ProRule" id="PRU00023"/>
    </source>
</evidence>
<keyword evidence="2 3" id="KW-0040">ANK repeat</keyword>
<dbReference type="PROSITE" id="PS50088">
    <property type="entry name" value="ANK_REPEAT"/>
    <property type="match status" value="2"/>
</dbReference>
<evidence type="ECO:0000256" key="4">
    <source>
        <dbReference type="SAM" id="MobiDB-lite"/>
    </source>
</evidence>
<evidence type="ECO:0000256" key="1">
    <source>
        <dbReference type="ARBA" id="ARBA00022737"/>
    </source>
</evidence>
<proteinExistence type="predicted"/>